<proteinExistence type="predicted"/>
<comment type="caution">
    <text evidence="4">The sequence shown here is derived from an EMBL/GenBank/DDBJ whole genome shotgun (WGS) entry which is preliminary data.</text>
</comment>
<gene>
    <name evidence="4" type="ORF">ACFFJC_12060</name>
</gene>
<dbReference type="Pfam" id="PF19040">
    <property type="entry name" value="SGNH"/>
    <property type="match status" value="1"/>
</dbReference>
<evidence type="ECO:0000259" key="3">
    <source>
        <dbReference type="Pfam" id="PF19040"/>
    </source>
</evidence>
<feature type="transmembrane region" description="Helical" evidence="1">
    <location>
        <begin position="191"/>
        <end position="213"/>
    </location>
</feature>
<feature type="transmembrane region" description="Helical" evidence="1">
    <location>
        <begin position="165"/>
        <end position="185"/>
    </location>
</feature>
<keyword evidence="4" id="KW-0808">Transferase</keyword>
<feature type="transmembrane region" description="Helical" evidence="1">
    <location>
        <begin position="356"/>
        <end position="377"/>
    </location>
</feature>
<feature type="transmembrane region" description="Helical" evidence="1">
    <location>
        <begin position="234"/>
        <end position="251"/>
    </location>
</feature>
<feature type="domain" description="Acyltransferase 3" evidence="2">
    <location>
        <begin position="9"/>
        <end position="339"/>
    </location>
</feature>
<feature type="transmembrane region" description="Helical" evidence="1">
    <location>
        <begin position="76"/>
        <end position="97"/>
    </location>
</feature>
<dbReference type="PANTHER" id="PTHR23028">
    <property type="entry name" value="ACETYLTRANSFERASE"/>
    <property type="match status" value="1"/>
</dbReference>
<keyword evidence="1" id="KW-1133">Transmembrane helix</keyword>
<dbReference type="Proteomes" id="UP001589798">
    <property type="component" value="Unassembled WGS sequence"/>
</dbReference>
<evidence type="ECO:0000256" key="1">
    <source>
        <dbReference type="SAM" id="Phobius"/>
    </source>
</evidence>
<feature type="transmembrane region" description="Helical" evidence="1">
    <location>
        <begin position="35"/>
        <end position="55"/>
    </location>
</feature>
<feature type="domain" description="SGNH" evidence="3">
    <location>
        <begin position="431"/>
        <end position="620"/>
    </location>
</feature>
<keyword evidence="1" id="KW-0472">Membrane</keyword>
<dbReference type="RefSeq" id="WP_379487767.1">
    <property type="nucleotide sequence ID" value="NZ_JBHLWK010000014.1"/>
</dbReference>
<protein>
    <submittedName>
        <fullName evidence="4">Acyltransferase family protein</fullName>
    </submittedName>
</protein>
<keyword evidence="4" id="KW-0012">Acyltransferase</keyword>
<dbReference type="InterPro" id="IPR050879">
    <property type="entry name" value="Acyltransferase_3"/>
</dbReference>
<feature type="transmembrane region" description="Helical" evidence="1">
    <location>
        <begin position="324"/>
        <end position="344"/>
    </location>
</feature>
<dbReference type="Pfam" id="PF01757">
    <property type="entry name" value="Acyl_transf_3"/>
    <property type="match status" value="1"/>
</dbReference>
<accession>A0ABV6CWA3</accession>
<sequence>MTDTLKHRPEIDGLRSIAVVPVLMFHAGLSFFKGGFIGVDIFFVISGYLITAILVKEMGDRRFSILRFYERRIKRIFPALFVTMAITLLASLFILVPSQIKDVGQSIVACSLFLSNYFFYNETDYFNQFTNHAPLLHTWTLSVEEQFYIFYPIVLMLSTRLGLRFTTYVTAIIFLISLMLAQYTIVYDRTLAFYSIHTRAWELMTGSLLTLLTPVLGRRLAANGTIDNRVFREVVTWAGLLVIIGSILLFSDKTPHPSYFTAFPVFATAVLLFFTAKDCSVRTLLSLRPMTYIGLISYGLYLYHNPVFAFVDVLNDTTPNKATYQKLLSIPGILLFCVLSYKFIECPVRYNRSYTTRSVIISAIIAITVFGGIGYFIHKMNGFQAYFASRFAAQGGVLLVDVDAERERIFKFREQRGQTDIPFSCGVSCTKILAVGDSFSQDADVAIYSLQRPDIEVRRIYLDDPCLSEAIEKMRLKQAMECDQRPVNLNLIEQADIVLLTEKWQESTYGPGFKFAQLLASMPSKRVYVVGSILFADLSSMSMQLARTGITPAGSAGVMWRYQRWDRFAVSEKLKSLVTTDTRLNWIEKRDFFCDRQKESCMLFDKGGNPLIWDNAHLTVRNYQNYGNFLVNHMRIDQSGVAK</sequence>
<feature type="transmembrane region" description="Helical" evidence="1">
    <location>
        <begin position="287"/>
        <end position="304"/>
    </location>
</feature>
<dbReference type="PANTHER" id="PTHR23028:SF53">
    <property type="entry name" value="ACYL_TRANSF_3 DOMAIN-CONTAINING PROTEIN"/>
    <property type="match status" value="1"/>
</dbReference>
<dbReference type="EMBL" id="JBHLWK010000014">
    <property type="protein sequence ID" value="MFC0205005.1"/>
    <property type="molecule type" value="Genomic_DNA"/>
</dbReference>
<feature type="transmembrane region" description="Helical" evidence="1">
    <location>
        <begin position="103"/>
        <end position="120"/>
    </location>
</feature>
<dbReference type="InterPro" id="IPR002656">
    <property type="entry name" value="Acyl_transf_3_dom"/>
</dbReference>
<evidence type="ECO:0000313" key="4">
    <source>
        <dbReference type="EMBL" id="MFC0205005.1"/>
    </source>
</evidence>
<organism evidence="4 5">
    <name type="scientific">Novosphingobium soli</name>
    <dbReference type="NCBI Taxonomy" id="574956"/>
    <lineage>
        <taxon>Bacteria</taxon>
        <taxon>Pseudomonadati</taxon>
        <taxon>Pseudomonadota</taxon>
        <taxon>Alphaproteobacteria</taxon>
        <taxon>Sphingomonadales</taxon>
        <taxon>Sphingomonadaceae</taxon>
        <taxon>Novosphingobium</taxon>
    </lineage>
</organism>
<evidence type="ECO:0000313" key="5">
    <source>
        <dbReference type="Proteomes" id="UP001589798"/>
    </source>
</evidence>
<dbReference type="InterPro" id="IPR043968">
    <property type="entry name" value="SGNH"/>
</dbReference>
<evidence type="ECO:0000259" key="2">
    <source>
        <dbReference type="Pfam" id="PF01757"/>
    </source>
</evidence>
<name>A0ABV6CWA3_9SPHN</name>
<feature type="transmembrane region" description="Helical" evidence="1">
    <location>
        <begin position="12"/>
        <end position="29"/>
    </location>
</feature>
<dbReference type="GO" id="GO:0016746">
    <property type="term" value="F:acyltransferase activity"/>
    <property type="evidence" value="ECO:0007669"/>
    <property type="project" value="UniProtKB-KW"/>
</dbReference>
<reference evidence="4 5" key="1">
    <citation type="submission" date="2024-09" db="EMBL/GenBank/DDBJ databases">
        <authorList>
            <person name="Sun Q."/>
            <person name="Mori K."/>
        </authorList>
    </citation>
    <scope>NUCLEOTIDE SEQUENCE [LARGE SCALE GENOMIC DNA]</scope>
    <source>
        <strain evidence="4 5">CCM 7706</strain>
    </source>
</reference>
<keyword evidence="5" id="KW-1185">Reference proteome</keyword>
<feature type="transmembrane region" description="Helical" evidence="1">
    <location>
        <begin position="257"/>
        <end position="275"/>
    </location>
</feature>
<keyword evidence="1" id="KW-0812">Transmembrane</keyword>